<dbReference type="GO" id="GO:0000155">
    <property type="term" value="F:phosphorelay sensor kinase activity"/>
    <property type="evidence" value="ECO:0007669"/>
    <property type="project" value="InterPro"/>
</dbReference>
<keyword evidence="1 2" id="KW-0597">Phosphoprotein</keyword>
<dbReference type="Gene3D" id="3.30.565.10">
    <property type="entry name" value="Histidine kinase-like ATPase, C-terminal domain"/>
    <property type="match status" value="1"/>
</dbReference>
<dbReference type="SMART" id="SM00388">
    <property type="entry name" value="HisKA"/>
    <property type="match status" value="1"/>
</dbReference>
<dbReference type="InterPro" id="IPR036890">
    <property type="entry name" value="HATPase_C_sf"/>
</dbReference>
<dbReference type="Pfam" id="PF02518">
    <property type="entry name" value="HATPase_c"/>
    <property type="match status" value="1"/>
</dbReference>
<dbReference type="InterPro" id="IPR003594">
    <property type="entry name" value="HATPase_dom"/>
</dbReference>
<dbReference type="PRINTS" id="PR00344">
    <property type="entry name" value="BCTRLSENSOR"/>
</dbReference>
<gene>
    <name evidence="6" type="ORF">B0J13DRAFT_162712</name>
</gene>
<feature type="region of interest" description="Disordered" evidence="3">
    <location>
        <begin position="697"/>
        <end position="716"/>
    </location>
</feature>
<dbReference type="OrthoDB" id="303614at2759"/>
<dbReference type="Pfam" id="PF00512">
    <property type="entry name" value="HisKA"/>
    <property type="match status" value="1"/>
</dbReference>
<evidence type="ECO:0000259" key="5">
    <source>
        <dbReference type="PROSITE" id="PS50110"/>
    </source>
</evidence>
<dbReference type="SUPFAM" id="SSF55874">
    <property type="entry name" value="ATPase domain of HSP90 chaperone/DNA topoisomerase II/histidine kinase"/>
    <property type="match status" value="1"/>
</dbReference>
<dbReference type="InterPro" id="IPR029016">
    <property type="entry name" value="GAF-like_dom_sf"/>
</dbReference>
<feature type="modified residue" description="4-aspartylphosphate" evidence="2">
    <location>
        <position position="1165"/>
    </location>
</feature>
<dbReference type="SUPFAM" id="SSF52172">
    <property type="entry name" value="CheY-like"/>
    <property type="match status" value="1"/>
</dbReference>
<name>A0A9P9DJZ7_9HYPO</name>
<feature type="domain" description="Histidine kinase" evidence="4">
    <location>
        <begin position="581"/>
        <end position="881"/>
    </location>
</feature>
<dbReference type="PROSITE" id="PS50110">
    <property type="entry name" value="RESPONSE_REGULATORY"/>
    <property type="match status" value="1"/>
</dbReference>
<feature type="compositionally biased region" description="Basic and acidic residues" evidence="3">
    <location>
        <begin position="390"/>
        <end position="399"/>
    </location>
</feature>
<dbReference type="SMART" id="SM00387">
    <property type="entry name" value="HATPase_c"/>
    <property type="match status" value="1"/>
</dbReference>
<proteinExistence type="predicted"/>
<dbReference type="PROSITE" id="PS50109">
    <property type="entry name" value="HIS_KIN"/>
    <property type="match status" value="1"/>
</dbReference>
<dbReference type="Gene3D" id="3.30.450.40">
    <property type="match status" value="1"/>
</dbReference>
<comment type="caution">
    <text evidence="6">The sequence shown here is derived from an EMBL/GenBank/DDBJ whole genome shotgun (WGS) entry which is preliminary data.</text>
</comment>
<evidence type="ECO:0000256" key="2">
    <source>
        <dbReference type="PROSITE-ProRule" id="PRU00169"/>
    </source>
</evidence>
<dbReference type="EMBL" id="JAGMUU010000028">
    <property type="protein sequence ID" value="KAH7120299.1"/>
    <property type="molecule type" value="Genomic_DNA"/>
</dbReference>
<keyword evidence="7" id="KW-1185">Reference proteome</keyword>
<dbReference type="InterPro" id="IPR004358">
    <property type="entry name" value="Sig_transdc_His_kin-like_C"/>
</dbReference>
<evidence type="ECO:0000313" key="7">
    <source>
        <dbReference type="Proteomes" id="UP000717696"/>
    </source>
</evidence>
<dbReference type="InterPro" id="IPR011006">
    <property type="entry name" value="CheY-like_superfamily"/>
</dbReference>
<organism evidence="6 7">
    <name type="scientific">Dactylonectria estremocensis</name>
    <dbReference type="NCBI Taxonomy" id="1079267"/>
    <lineage>
        <taxon>Eukaryota</taxon>
        <taxon>Fungi</taxon>
        <taxon>Dikarya</taxon>
        <taxon>Ascomycota</taxon>
        <taxon>Pezizomycotina</taxon>
        <taxon>Sordariomycetes</taxon>
        <taxon>Hypocreomycetidae</taxon>
        <taxon>Hypocreales</taxon>
        <taxon>Nectriaceae</taxon>
        <taxon>Dactylonectria</taxon>
    </lineage>
</organism>
<feature type="region of interest" description="Disordered" evidence="3">
    <location>
        <begin position="371"/>
        <end position="399"/>
    </location>
</feature>
<dbReference type="Gene3D" id="3.40.50.2300">
    <property type="match status" value="1"/>
</dbReference>
<dbReference type="Proteomes" id="UP000717696">
    <property type="component" value="Unassembled WGS sequence"/>
</dbReference>
<dbReference type="Gene3D" id="1.10.287.130">
    <property type="match status" value="1"/>
</dbReference>
<dbReference type="PANTHER" id="PTHR43719">
    <property type="entry name" value="TWO-COMPONENT HISTIDINE KINASE"/>
    <property type="match status" value="1"/>
</dbReference>
<feature type="compositionally biased region" description="Low complexity" evidence="3">
    <location>
        <begin position="375"/>
        <end position="389"/>
    </location>
</feature>
<evidence type="ECO:0008006" key="8">
    <source>
        <dbReference type="Google" id="ProtNLM"/>
    </source>
</evidence>
<reference evidence="6" key="1">
    <citation type="journal article" date="2021" name="Nat. Commun.">
        <title>Genetic determinants of endophytism in the Arabidopsis root mycobiome.</title>
        <authorList>
            <person name="Mesny F."/>
            <person name="Miyauchi S."/>
            <person name="Thiergart T."/>
            <person name="Pickel B."/>
            <person name="Atanasova L."/>
            <person name="Karlsson M."/>
            <person name="Huettel B."/>
            <person name="Barry K.W."/>
            <person name="Haridas S."/>
            <person name="Chen C."/>
            <person name="Bauer D."/>
            <person name="Andreopoulos W."/>
            <person name="Pangilinan J."/>
            <person name="LaButti K."/>
            <person name="Riley R."/>
            <person name="Lipzen A."/>
            <person name="Clum A."/>
            <person name="Drula E."/>
            <person name="Henrissat B."/>
            <person name="Kohler A."/>
            <person name="Grigoriev I.V."/>
            <person name="Martin F.M."/>
            <person name="Hacquard S."/>
        </authorList>
    </citation>
    <scope>NUCLEOTIDE SEQUENCE</scope>
    <source>
        <strain evidence="6">MPI-CAGE-AT-0021</strain>
    </source>
</reference>
<feature type="domain" description="Response regulatory" evidence="5">
    <location>
        <begin position="1114"/>
        <end position="1236"/>
    </location>
</feature>
<dbReference type="SUPFAM" id="SSF55781">
    <property type="entry name" value="GAF domain-like"/>
    <property type="match status" value="1"/>
</dbReference>
<dbReference type="InterPro" id="IPR050956">
    <property type="entry name" value="2C_system_His_kinase"/>
</dbReference>
<accession>A0A9P9DJZ7</accession>
<dbReference type="PANTHER" id="PTHR43719:SF69">
    <property type="entry name" value="HISTIDINE KINASE G7"/>
    <property type="match status" value="1"/>
</dbReference>
<evidence type="ECO:0000256" key="3">
    <source>
        <dbReference type="SAM" id="MobiDB-lite"/>
    </source>
</evidence>
<dbReference type="InterPro" id="IPR003661">
    <property type="entry name" value="HisK_dim/P_dom"/>
</dbReference>
<dbReference type="SMART" id="SM00448">
    <property type="entry name" value="REC"/>
    <property type="match status" value="1"/>
</dbReference>
<evidence type="ECO:0000256" key="1">
    <source>
        <dbReference type="ARBA" id="ARBA00022553"/>
    </source>
</evidence>
<evidence type="ECO:0000259" key="4">
    <source>
        <dbReference type="PROSITE" id="PS50109"/>
    </source>
</evidence>
<dbReference type="CDD" id="cd00082">
    <property type="entry name" value="HisKA"/>
    <property type="match status" value="1"/>
</dbReference>
<dbReference type="SUPFAM" id="SSF47384">
    <property type="entry name" value="Homodimeric domain of signal transducing histidine kinase"/>
    <property type="match status" value="1"/>
</dbReference>
<protein>
    <recommendedName>
        <fullName evidence="8">Histidine kinase</fullName>
    </recommendedName>
</protein>
<evidence type="ECO:0000313" key="6">
    <source>
        <dbReference type="EMBL" id="KAH7120299.1"/>
    </source>
</evidence>
<dbReference type="AlphaFoldDB" id="A0A9P9DJZ7"/>
<sequence>MAATSRPRQAVSHKIVSESVREREMFRHWPPFQNAQGLNDFRQSPADGDRLSSADVILTALTQLGIYQLGAQRTFVSLFDSEYQYFIAEATSGTYLRPSIPNHEYNQPFRLCGTAARRRGGACEYTLLNHPSDDPEDRDGERHHADDGQLPVTVVPDLVADSKFSMQTLPTLEPTCARFYAAVPIRTKRGINIGVYCITNTSTRQWTELNADRMRDISSAISDHLEAESLKAANRRNTRMNRGLGSFLEGSTTLSGWQLGPNPIDFADVAGSLEGNLNSVQQSLQRDGDEVARNTSPDALIKIGALPKHYNHTHRDGSLSRAKDTMDTISENNALENVFSRAANIIRESVEVEGCVFLDMTMASYRAHQTRARTSDAGSVGLSSSTSSDENTHRRAEVQHDPMCDVKGISTSASSSIDRVRDLEASVCLPEKFMRRMSRRYPKGKIFNFSIDGELQTSDSSCNEQTNRGPCLTDVASPVRQEARPAPRTAVQTRPLSRQREGKAISAAFPGARSVAFFPVWDSRLEKWCASGLIYTNAPSRAFTVEGELSYLRAFGMLAATEIVRLEALQADKAKSDALGSLSHELRSPLHGVLLSTELMADTKLDVFQSNIAHTIETCSRTLLDTIDHLLDYSKVNSFADSNKYSIGQAHSHQRAFASEGFGKKSLVSDYLLDDLVEDVVESVFAGFNFQRKSINQHVSRQQRKEPRPSSSYADNAANSASDYLEAMEQLGPQMLGNKKSHLTSGNVTVVLSLDAGCDWLFRFQVGALRRIVMNIVGNALKYTSYGTITVSLTQQVASIRRRKPQQVIKFTVEDTGKGINEEFLQRGIFKPFSQEDGMSPGTGLGLNLVKQIVSQLRGQISIDSQVGIGTVVSILLPLERPKEPKTVSKLPDAQATFQDQIRDLAGLRVRLMSRPTNGSIANLGWRKALECACLEWLMLEVLAEDEFSRQPDVVLWTYDTLPSAPEDIASLAQTPNVVICPDAVAAYEQTRAFETAGWRGVFEFISQPVGPRKLAKTLSLAYSRWTTNEGSAPTLSSPSAIRLSVPNQNEGSLRDGSSDINRAASESLLRRSSPIETGNCLPSCLSVKIPVDAFLNNEMAVDSKSDVSETPKKFLLVDDNHINLKILAAYMKKMQLTYHTATNGKEAVDQYTQSPHSYACILLDISMPVMDGFEAARRIRGFEDQESVEKAVPIFALSGLASEEAQREAYGSGIDLFLLKPVKLQVLGETLREKGILDSLGK</sequence>
<dbReference type="InterPro" id="IPR005467">
    <property type="entry name" value="His_kinase_dom"/>
</dbReference>
<dbReference type="Pfam" id="PF00072">
    <property type="entry name" value="Response_reg"/>
    <property type="match status" value="1"/>
</dbReference>
<feature type="region of interest" description="Disordered" evidence="3">
    <location>
        <begin position="129"/>
        <end position="148"/>
    </location>
</feature>
<dbReference type="InterPro" id="IPR036097">
    <property type="entry name" value="HisK_dim/P_sf"/>
</dbReference>
<dbReference type="CDD" id="cd17546">
    <property type="entry name" value="REC_hyHK_CKI1_RcsC-like"/>
    <property type="match status" value="1"/>
</dbReference>
<dbReference type="InterPro" id="IPR001789">
    <property type="entry name" value="Sig_transdc_resp-reg_receiver"/>
</dbReference>